<evidence type="ECO:0000256" key="5">
    <source>
        <dbReference type="ARBA" id="ARBA00022806"/>
    </source>
</evidence>
<gene>
    <name evidence="11 14" type="primary">recD</name>
    <name evidence="14" type="ORF">ERCICURV3402_626</name>
</gene>
<keyword evidence="3 11" id="KW-0227">DNA damage</keyword>
<evidence type="ECO:0000313" key="15">
    <source>
        <dbReference type="Proteomes" id="UP000294441"/>
    </source>
</evidence>
<evidence type="ECO:0000256" key="2">
    <source>
        <dbReference type="ARBA" id="ARBA00022741"/>
    </source>
</evidence>
<evidence type="ECO:0000256" key="4">
    <source>
        <dbReference type="ARBA" id="ARBA00022801"/>
    </source>
</evidence>
<comment type="miscellaneous">
    <text evidence="11">In the RecBCD complex, RecB has a slow 3'-5' helicase, an exonuclease activity and loads RecA onto ssDNA, RecD has a fast 5'-3' helicase activity, while RecC stimulates the ATPase and processivity of the RecB helicase and contributes to recognition of the Chi site.</text>
</comment>
<dbReference type="Gene3D" id="1.10.10.1020">
    <property type="entry name" value="RecBCD complex, subunit RecD, N-terminal domain"/>
    <property type="match status" value="1"/>
</dbReference>
<keyword evidence="1 11" id="KW-0540">Nuclease</keyword>
<dbReference type="InterPro" id="IPR027785">
    <property type="entry name" value="UvrD-like_helicase_C"/>
</dbReference>
<keyword evidence="6 11" id="KW-0269">Exonuclease</keyword>
<dbReference type="Gene3D" id="3.40.50.300">
    <property type="entry name" value="P-loop containing nucleotide triphosphate hydrolases"/>
    <property type="match status" value="3"/>
</dbReference>
<comment type="catalytic activity">
    <reaction evidence="11">
        <text>ATP + H2O = ADP + phosphate + H(+)</text>
        <dbReference type="Rhea" id="RHEA:13065"/>
        <dbReference type="ChEBI" id="CHEBI:15377"/>
        <dbReference type="ChEBI" id="CHEBI:15378"/>
        <dbReference type="ChEBI" id="CHEBI:30616"/>
        <dbReference type="ChEBI" id="CHEBI:43474"/>
        <dbReference type="ChEBI" id="CHEBI:456216"/>
        <dbReference type="EC" id="5.6.2.3"/>
    </reaction>
</comment>
<evidence type="ECO:0000256" key="10">
    <source>
        <dbReference type="ARBA" id="ARBA00023235"/>
    </source>
</evidence>
<organism evidence="14 15">
    <name type="scientific">Candidatus Erwinia haradaeae</name>
    <dbReference type="NCBI Taxonomy" id="1922217"/>
    <lineage>
        <taxon>Bacteria</taxon>
        <taxon>Pseudomonadati</taxon>
        <taxon>Pseudomonadota</taxon>
        <taxon>Gammaproteobacteria</taxon>
        <taxon>Enterobacterales</taxon>
        <taxon>Erwiniaceae</taxon>
        <taxon>Erwinia</taxon>
    </lineage>
</organism>
<name>A0A451D8T5_9GAMM</name>
<dbReference type="PANTHER" id="PTHR43788:SF6">
    <property type="entry name" value="DNA HELICASE B"/>
    <property type="match status" value="1"/>
</dbReference>
<keyword evidence="5 11" id="KW-0347">Helicase</keyword>
<proteinExistence type="inferred from homology"/>
<dbReference type="InterPro" id="IPR027417">
    <property type="entry name" value="P-loop_NTPase"/>
</dbReference>
<comment type="similarity">
    <text evidence="11">Belongs to the RecD family.</text>
</comment>
<dbReference type="Proteomes" id="UP000294441">
    <property type="component" value="Chromosome 1"/>
</dbReference>
<evidence type="ECO:0000259" key="13">
    <source>
        <dbReference type="Pfam" id="PF21185"/>
    </source>
</evidence>
<keyword evidence="10 11" id="KW-0413">Isomerase</keyword>
<dbReference type="GO" id="GO:0005524">
    <property type="term" value="F:ATP binding"/>
    <property type="evidence" value="ECO:0007669"/>
    <property type="project" value="UniProtKB-UniRule"/>
</dbReference>
<feature type="domain" description="UvrD-like helicase C-terminal" evidence="12">
    <location>
        <begin position="539"/>
        <end position="585"/>
    </location>
</feature>
<dbReference type="GO" id="GO:0017116">
    <property type="term" value="F:single-stranded DNA helicase activity"/>
    <property type="evidence" value="ECO:0007669"/>
    <property type="project" value="TreeGrafter"/>
</dbReference>
<accession>A0A451D8T5</accession>
<dbReference type="GO" id="GO:0043139">
    <property type="term" value="F:5'-3' DNA helicase activity"/>
    <property type="evidence" value="ECO:0007669"/>
    <property type="project" value="UniProtKB-UniRule"/>
</dbReference>
<dbReference type="GO" id="GO:0008854">
    <property type="term" value="F:exodeoxyribonuclease V activity"/>
    <property type="evidence" value="ECO:0007669"/>
    <property type="project" value="InterPro"/>
</dbReference>
<dbReference type="HAMAP" id="MF_01487">
    <property type="entry name" value="RecD"/>
    <property type="match status" value="1"/>
</dbReference>
<keyword evidence="2 11" id="KW-0547">Nucleotide-binding</keyword>
<feature type="binding site" evidence="11">
    <location>
        <begin position="175"/>
        <end position="182"/>
    </location>
    <ligand>
        <name>ATP</name>
        <dbReference type="ChEBI" id="CHEBI:30616"/>
    </ligand>
</feature>
<keyword evidence="4 11" id="KW-0378">Hydrolase</keyword>
<evidence type="ECO:0000256" key="9">
    <source>
        <dbReference type="ARBA" id="ARBA00023204"/>
    </source>
</evidence>
<dbReference type="InterPro" id="IPR006344">
    <property type="entry name" value="RecD"/>
</dbReference>
<dbReference type="AlphaFoldDB" id="A0A451D8T5"/>
<evidence type="ECO:0000256" key="8">
    <source>
        <dbReference type="ARBA" id="ARBA00023125"/>
    </source>
</evidence>
<comment type="function">
    <text evidence="11">A helicase/nuclease that prepares dsDNA breaks (DSB) for recombinational DNA repair. Binds to DSBs and unwinds DNA via a highly rapid and processive ATP-dependent bidirectional helicase activity. Unwinds dsDNA until it encounters a Chi (crossover hotspot instigator) sequence from the 3' direction. Cuts ssDNA a few nucleotides 3' to the Chi site. The properties and activities of the enzyme are changed at Chi. The Chi-altered holoenzyme produces a long 3'-ssDNA overhang and facilitates RecA-binding to the ssDNA for homologous DNA recombination and repair. Holoenzyme degrades any linearized DNA that is unable to undergo homologous recombination. In the holoenzyme this subunit has ssDNA-dependent ATPase and 5'-3' helicase activity. When added to pre-assembled RecBC greatly stimulates nuclease activity and augments holoenzyme processivity. Negatively regulates the RecA-loading ability of RecBCD.</text>
</comment>
<dbReference type="InterPro" id="IPR041851">
    <property type="entry name" value="RecD_N_sf"/>
</dbReference>
<dbReference type="Pfam" id="PF13538">
    <property type="entry name" value="UvrD_C_2"/>
    <property type="match status" value="1"/>
</dbReference>
<dbReference type="CDD" id="cd18809">
    <property type="entry name" value="SF1_C_RecD"/>
    <property type="match status" value="1"/>
</dbReference>
<protein>
    <recommendedName>
        <fullName evidence="11">RecBCD enzyme subunit RecD</fullName>
        <ecNumber evidence="11">5.6.2.3</ecNumber>
    </recommendedName>
    <alternativeName>
        <fullName evidence="11">DNA 5'-3' helicase subunit RecD</fullName>
    </alternativeName>
    <alternativeName>
        <fullName evidence="11">Exonuclease V subunit RecD</fullName>
        <shortName evidence="11">ExoV subunit RecD</shortName>
    </alternativeName>
    <alternativeName>
        <fullName evidence="11">Helicase/nuclease RecBCD subunit RecD</fullName>
    </alternativeName>
</protein>
<dbReference type="SUPFAM" id="SSF52540">
    <property type="entry name" value="P-loop containing nucleoside triphosphate hydrolases"/>
    <property type="match status" value="2"/>
</dbReference>
<evidence type="ECO:0000259" key="12">
    <source>
        <dbReference type="Pfam" id="PF13538"/>
    </source>
</evidence>
<evidence type="ECO:0000256" key="7">
    <source>
        <dbReference type="ARBA" id="ARBA00022840"/>
    </source>
</evidence>
<keyword evidence="8 11" id="KW-0238">DNA-binding</keyword>
<dbReference type="GO" id="GO:0009338">
    <property type="term" value="C:exodeoxyribonuclease V complex"/>
    <property type="evidence" value="ECO:0007669"/>
    <property type="project" value="InterPro"/>
</dbReference>
<keyword evidence="7 11" id="KW-0067">ATP-binding</keyword>
<evidence type="ECO:0000313" key="14">
    <source>
        <dbReference type="EMBL" id="VFP82261.1"/>
    </source>
</evidence>
<keyword evidence="9 11" id="KW-0234">DNA repair</keyword>
<feature type="domain" description="RecBCD enzyme subunit RecD N-terminal" evidence="13">
    <location>
        <begin position="12"/>
        <end position="112"/>
    </location>
</feature>
<dbReference type="Pfam" id="PF13245">
    <property type="entry name" value="AAA_19"/>
    <property type="match status" value="1"/>
</dbReference>
<evidence type="ECO:0000256" key="1">
    <source>
        <dbReference type="ARBA" id="ARBA00022722"/>
    </source>
</evidence>
<sequence length="612" mass="69224">MKLIELLYLGQEKNLFRSFDVQFARVIAREENSILMLATALLSRDVGEGHVCLPLSQIHPEFFFYGLNQELAQSIWQSVNMPQDVELLLHMYSEVSDGTKVSPLVLKNKHLYLHRMWKSEKVVLDFIRYKSCLIHSEEGKIRKILDFYFGQEDRFDWQKIAAAVALTSQISVISGGPGTGKTTTVAKILASLINLSLSPQCIKVVAPTGKAASRLTEELGLFLQNFILDDCVLENFPLEATTLHRLLGAKIDSQHMYYNSCNTLPVDVLVVDESSMIDLSMFDNLISALPSQARVIFLGDRDQISSVEAGTVFSDICHYSDNRYSPDRCVQLSRLTGCNVMTHEYSDVSSVGNMICLLHKNYRFKIESGIGHLAEAVNRGDIGLVEQVLKSDCDDITYYTITGDSDYHDMIKIITEGYYYYLRKLKEGLGPDKVLNAFRRFQVLCVLREGLYGVLGMNQSIEHILYQEGLISHEMFLDYPWYNGRPVMILHNSKELKLSNGDIGIAIKDEHEQLRVWFPLSNGGAVAIDPSRLPLHQTAFAITVHKAQGSEFENVVLVLPTQVMPILTRKLFYTAITRAKKSLTIYANQLVLESSVRMNIKRQSGLAYQMHH</sequence>
<dbReference type="EC" id="5.6.2.3" evidence="11"/>
<dbReference type="CDD" id="cd17933">
    <property type="entry name" value="DEXSc_RecD-like"/>
    <property type="match status" value="1"/>
</dbReference>
<dbReference type="NCBIfam" id="NF008127">
    <property type="entry name" value="PRK10875.1"/>
    <property type="match status" value="1"/>
</dbReference>
<comment type="subunit">
    <text evidence="11">Heterotrimer of RecB, RecC and RecD. All subunits contribute to DNA-binding.</text>
</comment>
<dbReference type="GO" id="GO:0000724">
    <property type="term" value="P:double-strand break repair via homologous recombination"/>
    <property type="evidence" value="ECO:0007669"/>
    <property type="project" value="UniProtKB-UniRule"/>
</dbReference>
<dbReference type="NCBIfam" id="TIGR01447">
    <property type="entry name" value="recD"/>
    <property type="match status" value="1"/>
</dbReference>
<dbReference type="InterPro" id="IPR050534">
    <property type="entry name" value="Coronavir_polyprotein_1ab"/>
</dbReference>
<dbReference type="EMBL" id="LR217713">
    <property type="protein sequence ID" value="VFP82261.1"/>
    <property type="molecule type" value="Genomic_DNA"/>
</dbReference>
<dbReference type="GO" id="GO:0003677">
    <property type="term" value="F:DNA binding"/>
    <property type="evidence" value="ECO:0007669"/>
    <property type="project" value="UniProtKB-UniRule"/>
</dbReference>
<reference evidence="14 15" key="1">
    <citation type="submission" date="2019-02" db="EMBL/GenBank/DDBJ databases">
        <authorList>
            <person name="Manzano-Marin A."/>
            <person name="Manzano-Marin A."/>
        </authorList>
    </citation>
    <scope>NUCLEOTIDE SEQUENCE [LARGE SCALE GENOMIC DNA]</scope>
    <source>
        <strain evidence="14 15">ErCicurvipes</strain>
    </source>
</reference>
<evidence type="ECO:0000256" key="3">
    <source>
        <dbReference type="ARBA" id="ARBA00022763"/>
    </source>
</evidence>
<dbReference type="PANTHER" id="PTHR43788">
    <property type="entry name" value="DNA2/NAM7 HELICASE FAMILY MEMBER"/>
    <property type="match status" value="1"/>
</dbReference>
<dbReference type="InterPro" id="IPR049550">
    <property type="entry name" value="RecD_N"/>
</dbReference>
<evidence type="ECO:0000256" key="6">
    <source>
        <dbReference type="ARBA" id="ARBA00022839"/>
    </source>
</evidence>
<dbReference type="Pfam" id="PF21185">
    <property type="entry name" value="RecD_N"/>
    <property type="match status" value="1"/>
</dbReference>
<dbReference type="GO" id="GO:0016887">
    <property type="term" value="F:ATP hydrolysis activity"/>
    <property type="evidence" value="ECO:0007669"/>
    <property type="project" value="RHEA"/>
</dbReference>
<evidence type="ECO:0000256" key="11">
    <source>
        <dbReference type="HAMAP-Rule" id="MF_01487"/>
    </source>
</evidence>